<keyword evidence="3" id="KW-1185">Reference proteome</keyword>
<dbReference type="InterPro" id="IPR010730">
    <property type="entry name" value="HET"/>
</dbReference>
<dbReference type="PANTHER" id="PTHR33112">
    <property type="entry name" value="DOMAIN PROTEIN, PUTATIVE-RELATED"/>
    <property type="match status" value="1"/>
</dbReference>
<comment type="caution">
    <text evidence="2">The sequence shown here is derived from an EMBL/GenBank/DDBJ whole genome shotgun (WGS) entry which is preliminary data.</text>
</comment>
<accession>A0AAE0HBB0</accession>
<dbReference type="Proteomes" id="UP001278766">
    <property type="component" value="Unassembled WGS sequence"/>
</dbReference>
<evidence type="ECO:0000313" key="3">
    <source>
        <dbReference type="Proteomes" id="UP001278766"/>
    </source>
</evidence>
<feature type="domain" description="Heterokaryon incompatibility" evidence="1">
    <location>
        <begin position="237"/>
        <end position="386"/>
    </location>
</feature>
<dbReference type="GeneID" id="87836304"/>
<reference evidence="2" key="2">
    <citation type="submission" date="2023-06" db="EMBL/GenBank/DDBJ databases">
        <authorList>
            <consortium name="Lawrence Berkeley National Laboratory"/>
            <person name="Haridas S."/>
            <person name="Hensen N."/>
            <person name="Bonometti L."/>
            <person name="Westerberg I."/>
            <person name="Brannstrom I.O."/>
            <person name="Guillou S."/>
            <person name="Cros-Aarteil S."/>
            <person name="Calhoun S."/>
            <person name="Kuo A."/>
            <person name="Mondo S."/>
            <person name="Pangilinan J."/>
            <person name="Riley R."/>
            <person name="Labutti K."/>
            <person name="Andreopoulos B."/>
            <person name="Lipzen A."/>
            <person name="Chen C."/>
            <person name="Yanf M."/>
            <person name="Daum C."/>
            <person name="Ng V."/>
            <person name="Clum A."/>
            <person name="Steindorff A."/>
            <person name="Ohm R."/>
            <person name="Martin F."/>
            <person name="Silar P."/>
            <person name="Natvig D."/>
            <person name="Lalanne C."/>
            <person name="Gautier V."/>
            <person name="Ament-Velasquez S.L."/>
            <person name="Kruys A."/>
            <person name="Hutchinson M.I."/>
            <person name="Powell A.J."/>
            <person name="Barry K."/>
            <person name="Miller A.N."/>
            <person name="Grigoriev I.V."/>
            <person name="Debuchy R."/>
            <person name="Gladieux P."/>
            <person name="Thoren M.H."/>
            <person name="Johannesson H."/>
        </authorList>
    </citation>
    <scope>NUCLEOTIDE SEQUENCE</scope>
    <source>
        <strain evidence="2">CBS 168.71</strain>
    </source>
</reference>
<gene>
    <name evidence="2" type="ORF">B0H64DRAFT_207224</name>
</gene>
<evidence type="ECO:0000259" key="1">
    <source>
        <dbReference type="Pfam" id="PF06985"/>
    </source>
</evidence>
<dbReference type="Pfam" id="PF06985">
    <property type="entry name" value="HET"/>
    <property type="match status" value="1"/>
</dbReference>
<dbReference type="RefSeq" id="XP_062656673.1">
    <property type="nucleotide sequence ID" value="XM_062799356.1"/>
</dbReference>
<protein>
    <submittedName>
        <fullName evidence="2">Heterokaryon incompatibility protein-domain-containing protein</fullName>
    </submittedName>
</protein>
<evidence type="ECO:0000313" key="2">
    <source>
        <dbReference type="EMBL" id="KAK3293159.1"/>
    </source>
</evidence>
<reference evidence="2" key="1">
    <citation type="journal article" date="2023" name="Mol. Phylogenet. Evol.">
        <title>Genome-scale phylogeny and comparative genomics of the fungal order Sordariales.</title>
        <authorList>
            <person name="Hensen N."/>
            <person name="Bonometti L."/>
            <person name="Westerberg I."/>
            <person name="Brannstrom I.O."/>
            <person name="Guillou S."/>
            <person name="Cros-Aarteil S."/>
            <person name="Calhoun S."/>
            <person name="Haridas S."/>
            <person name="Kuo A."/>
            <person name="Mondo S."/>
            <person name="Pangilinan J."/>
            <person name="Riley R."/>
            <person name="LaButti K."/>
            <person name="Andreopoulos B."/>
            <person name="Lipzen A."/>
            <person name="Chen C."/>
            <person name="Yan M."/>
            <person name="Daum C."/>
            <person name="Ng V."/>
            <person name="Clum A."/>
            <person name="Steindorff A."/>
            <person name="Ohm R.A."/>
            <person name="Martin F."/>
            <person name="Silar P."/>
            <person name="Natvig D.O."/>
            <person name="Lalanne C."/>
            <person name="Gautier V."/>
            <person name="Ament-Velasquez S.L."/>
            <person name="Kruys A."/>
            <person name="Hutchinson M.I."/>
            <person name="Powell A.J."/>
            <person name="Barry K."/>
            <person name="Miller A.N."/>
            <person name="Grigoriev I.V."/>
            <person name="Debuchy R."/>
            <person name="Gladieux P."/>
            <person name="Hiltunen Thoren M."/>
            <person name="Johannesson H."/>
        </authorList>
    </citation>
    <scope>NUCLEOTIDE SEQUENCE</scope>
    <source>
        <strain evidence="2">CBS 168.71</strain>
    </source>
</reference>
<sequence length="702" mass="78921">MSAPLRVEVNDEHCQPCRRLLAGIVNYPPASDDRDWEPQLLGEETVRCFKSHHPSFRALVASAKKSCVVCGATVAAIHARNFMTFAEQLRHFSGEDLTYRFWFRKRDAYQNHCLIAFGFGAMSQYSASIQLPGGGTRRALEMELYRRNGADRHWSAVETDSLFETSIWPVLASRPNVDSGSEEAVQRSIRWLTQCLQDHTACARPPGKLPKRVLDLSVSGEPDVVRLYETRGEVEPFVALSYCWGLAGALTTVGSNIERHRSGIPISDFPRTLREAILFTRNLGFRYLWIDALCIIQDDADDWAEQAASMMDVYGTSTLTLSATSSYDCDHGLFARMSEDGAPVGRYHHPGSDAGHGTIFLDFQGPAAPFDLDKEFLSTRGWTFQERLVSPRTLHFTDAGIVWECSEASIEEGIATLWGKRGLKMGFANLIRRRDDLLLDTASKARDERAALQQEWNGWISDFSNRKLTKVSDKLPAVAGIARTFAARFGDRYIAGLWASRFLAGLVWMRGSKALSLVRHGDSGVPSWSWASVSGRLRLWDLEPEPPKAGIDMVIHDVHVVEKRPGSYGEIDPGGCIRAEGMLQLVELDRRSEMRNPNGPFYPCRITDGLVPGVDIECWMDEMEHENPEEPYECWCLRLCSYNDGGYGRKIAFLFLEELPEGGDRFRRIGAGVTEVFDDADSVDPDWDRVFASGKWTRFQLF</sequence>
<dbReference type="PANTHER" id="PTHR33112:SF16">
    <property type="entry name" value="HETEROKARYON INCOMPATIBILITY DOMAIN-CONTAINING PROTEIN"/>
    <property type="match status" value="1"/>
</dbReference>
<organism evidence="2 3">
    <name type="scientific">Chaetomium fimeti</name>
    <dbReference type="NCBI Taxonomy" id="1854472"/>
    <lineage>
        <taxon>Eukaryota</taxon>
        <taxon>Fungi</taxon>
        <taxon>Dikarya</taxon>
        <taxon>Ascomycota</taxon>
        <taxon>Pezizomycotina</taxon>
        <taxon>Sordariomycetes</taxon>
        <taxon>Sordariomycetidae</taxon>
        <taxon>Sordariales</taxon>
        <taxon>Chaetomiaceae</taxon>
        <taxon>Chaetomium</taxon>
    </lineage>
</organism>
<proteinExistence type="predicted"/>
<name>A0AAE0HBB0_9PEZI</name>
<dbReference type="EMBL" id="JAUEPN010000006">
    <property type="protein sequence ID" value="KAK3293159.1"/>
    <property type="molecule type" value="Genomic_DNA"/>
</dbReference>
<dbReference type="AlphaFoldDB" id="A0AAE0HBB0"/>